<evidence type="ECO:0000313" key="2">
    <source>
        <dbReference type="Proteomes" id="UP000237347"/>
    </source>
</evidence>
<gene>
    <name evidence="1" type="ORF">CFP56_007608</name>
</gene>
<dbReference type="AlphaFoldDB" id="A0AAW0L5T8"/>
<sequence>MEWQGLRTLFTLHFYDLPKLVSLPMGLQYKYSSQDDSFFLKLFFLRIVEVEGKELKAVGDEPLSDGRCGLRIHG</sequence>
<comment type="caution">
    <text evidence="1">The sequence shown here is derived from an EMBL/GenBank/DDBJ whole genome shotgun (WGS) entry which is preliminary data.</text>
</comment>
<keyword evidence="2" id="KW-1185">Reference proteome</keyword>
<reference evidence="1 2" key="1">
    <citation type="journal article" date="2018" name="Sci. Data">
        <title>The draft genome sequence of cork oak.</title>
        <authorList>
            <person name="Ramos A.M."/>
            <person name="Usie A."/>
            <person name="Barbosa P."/>
            <person name="Barros P.M."/>
            <person name="Capote T."/>
            <person name="Chaves I."/>
            <person name="Simoes F."/>
            <person name="Abreu I."/>
            <person name="Carrasquinho I."/>
            <person name="Faro C."/>
            <person name="Guimaraes J.B."/>
            <person name="Mendonca D."/>
            <person name="Nobrega F."/>
            <person name="Rodrigues L."/>
            <person name="Saibo N.J.M."/>
            <person name="Varela M.C."/>
            <person name="Egas C."/>
            <person name="Matos J."/>
            <person name="Miguel C.M."/>
            <person name="Oliveira M.M."/>
            <person name="Ricardo C.P."/>
            <person name="Goncalves S."/>
        </authorList>
    </citation>
    <scope>NUCLEOTIDE SEQUENCE [LARGE SCALE GENOMIC DNA]</scope>
    <source>
        <strain evidence="2">cv. HL8</strain>
    </source>
</reference>
<name>A0AAW0L5T8_QUESU</name>
<accession>A0AAW0L5T8</accession>
<proteinExistence type="predicted"/>
<organism evidence="1 2">
    <name type="scientific">Quercus suber</name>
    <name type="common">Cork oak</name>
    <dbReference type="NCBI Taxonomy" id="58331"/>
    <lineage>
        <taxon>Eukaryota</taxon>
        <taxon>Viridiplantae</taxon>
        <taxon>Streptophyta</taxon>
        <taxon>Embryophyta</taxon>
        <taxon>Tracheophyta</taxon>
        <taxon>Spermatophyta</taxon>
        <taxon>Magnoliopsida</taxon>
        <taxon>eudicotyledons</taxon>
        <taxon>Gunneridae</taxon>
        <taxon>Pentapetalae</taxon>
        <taxon>rosids</taxon>
        <taxon>fabids</taxon>
        <taxon>Fagales</taxon>
        <taxon>Fagaceae</taxon>
        <taxon>Quercus</taxon>
    </lineage>
</organism>
<dbReference type="Proteomes" id="UP000237347">
    <property type="component" value="Unassembled WGS sequence"/>
</dbReference>
<protein>
    <submittedName>
        <fullName evidence="1">Uncharacterized protein</fullName>
    </submittedName>
</protein>
<dbReference type="EMBL" id="PKMF04000152">
    <property type="protein sequence ID" value="KAK7846630.1"/>
    <property type="molecule type" value="Genomic_DNA"/>
</dbReference>
<evidence type="ECO:0000313" key="1">
    <source>
        <dbReference type="EMBL" id="KAK7846630.1"/>
    </source>
</evidence>